<keyword evidence="2" id="KW-1185">Reference proteome</keyword>
<dbReference type="AlphaFoldDB" id="A0A8I1A4X5"/>
<organism evidence="1 2">
    <name type="scientific">Thermoactinomyces intermedius</name>
    <dbReference type="NCBI Taxonomy" id="2024"/>
    <lineage>
        <taxon>Bacteria</taxon>
        <taxon>Bacillati</taxon>
        <taxon>Bacillota</taxon>
        <taxon>Bacilli</taxon>
        <taxon>Bacillales</taxon>
        <taxon>Thermoactinomycetaceae</taxon>
        <taxon>Thermoactinomyces</taxon>
    </lineage>
</organism>
<name>A0A8I1A4X5_THEIN</name>
<dbReference type="GO" id="GO:0000287">
    <property type="term" value="F:magnesium ion binding"/>
    <property type="evidence" value="ECO:0007669"/>
    <property type="project" value="InterPro"/>
</dbReference>
<dbReference type="EMBL" id="JAECVW010000006">
    <property type="protein sequence ID" value="MBH8595727.1"/>
    <property type="molecule type" value="Genomic_DNA"/>
</dbReference>
<dbReference type="InterPro" id="IPR008822">
    <property type="entry name" value="Endonuclease_RusA-like"/>
</dbReference>
<gene>
    <name evidence="1" type="ORF">I8U20_10335</name>
</gene>
<dbReference type="GO" id="GO:0006281">
    <property type="term" value="P:DNA repair"/>
    <property type="evidence" value="ECO:0007669"/>
    <property type="project" value="InterPro"/>
</dbReference>
<reference evidence="1 2" key="1">
    <citation type="submission" date="2020-12" db="EMBL/GenBank/DDBJ databases">
        <title>WGS of Thermoactinomyces spp.</title>
        <authorList>
            <person name="Cheng K."/>
        </authorList>
    </citation>
    <scope>NUCLEOTIDE SEQUENCE [LARGE SCALE GENOMIC DNA]</scope>
    <source>
        <strain evidence="2">CICC 10671\DSM 43846</strain>
    </source>
</reference>
<evidence type="ECO:0000313" key="1">
    <source>
        <dbReference type="EMBL" id="MBH8595727.1"/>
    </source>
</evidence>
<dbReference type="Gene3D" id="3.30.1330.70">
    <property type="entry name" value="Holliday junction resolvase RusA"/>
    <property type="match status" value="1"/>
</dbReference>
<dbReference type="GO" id="GO:0006310">
    <property type="term" value="P:DNA recombination"/>
    <property type="evidence" value="ECO:0007669"/>
    <property type="project" value="InterPro"/>
</dbReference>
<comment type="caution">
    <text evidence="1">The sequence shown here is derived from an EMBL/GenBank/DDBJ whole genome shotgun (WGS) entry which is preliminary data.</text>
</comment>
<sequence>MRFTVPGHPVPAVRMTQRGKFIKKQAGRYLAYKNQVGWAAKAAGVKQMTGDVEVIGTAYIYGRSGDIDNLAKAWLDGLNGIAWIDDRQVKRLIVEKRKVTTKEAERAEIEIREAKTNEI</sequence>
<accession>A0A8I1A4X5</accession>
<dbReference type="RefSeq" id="WP_181732308.1">
    <property type="nucleotide sequence ID" value="NZ_JACEIR010000006.1"/>
</dbReference>
<dbReference type="Pfam" id="PF05866">
    <property type="entry name" value="RusA"/>
    <property type="match status" value="1"/>
</dbReference>
<protein>
    <submittedName>
        <fullName evidence="1">RusA family crossover junction endodeoxyribonuclease</fullName>
    </submittedName>
</protein>
<dbReference type="Proteomes" id="UP000633619">
    <property type="component" value="Unassembled WGS sequence"/>
</dbReference>
<dbReference type="InterPro" id="IPR036614">
    <property type="entry name" value="RusA-like_sf"/>
</dbReference>
<proteinExistence type="predicted"/>
<dbReference type="SUPFAM" id="SSF103084">
    <property type="entry name" value="Holliday junction resolvase RusA"/>
    <property type="match status" value="1"/>
</dbReference>
<evidence type="ECO:0000313" key="2">
    <source>
        <dbReference type="Proteomes" id="UP000633619"/>
    </source>
</evidence>